<dbReference type="EMBL" id="BORW01000036">
    <property type="protein sequence ID" value="GIO69741.1"/>
    <property type="molecule type" value="Genomic_DNA"/>
</dbReference>
<gene>
    <name evidence="1" type="ORF">J21TS3_45620</name>
</gene>
<evidence type="ECO:0000313" key="1">
    <source>
        <dbReference type="EMBL" id="GIO69741.1"/>
    </source>
</evidence>
<accession>A0ABQ4M2H7</accession>
<organism evidence="1 2">
    <name type="scientific">Paenibacillus cookii</name>
    <dbReference type="NCBI Taxonomy" id="157839"/>
    <lineage>
        <taxon>Bacteria</taxon>
        <taxon>Bacillati</taxon>
        <taxon>Bacillota</taxon>
        <taxon>Bacilli</taxon>
        <taxon>Bacillales</taxon>
        <taxon>Paenibacillaceae</taxon>
        <taxon>Paenibacillus</taxon>
    </lineage>
</organism>
<sequence>MLKLVKAGDEAAGRISLYFIHKAIERKTGPALCCKIQIGIAQTKHMRLKKYQSPGQECPGLLWYMNTLCGYGMATPGRRPATSSMEGPGFPLT</sequence>
<dbReference type="Proteomes" id="UP000680638">
    <property type="component" value="Unassembled WGS sequence"/>
</dbReference>
<evidence type="ECO:0000313" key="2">
    <source>
        <dbReference type="Proteomes" id="UP000680638"/>
    </source>
</evidence>
<proteinExistence type="predicted"/>
<reference evidence="1 2" key="1">
    <citation type="submission" date="2021-03" db="EMBL/GenBank/DDBJ databases">
        <title>Antimicrobial resistance genes in bacteria isolated from Japanese honey, and their potential for conferring macrolide and lincosamide resistance in the American foulbrood pathogen Paenibacillus larvae.</title>
        <authorList>
            <person name="Okamoto M."/>
            <person name="Kumagai M."/>
            <person name="Kanamori H."/>
            <person name="Takamatsu D."/>
        </authorList>
    </citation>
    <scope>NUCLEOTIDE SEQUENCE [LARGE SCALE GENOMIC DNA]</scope>
    <source>
        <strain evidence="1 2">J21TS3</strain>
    </source>
</reference>
<name>A0ABQ4M2H7_9BACL</name>
<keyword evidence="2" id="KW-1185">Reference proteome</keyword>
<protein>
    <submittedName>
        <fullName evidence="1">Uncharacterized protein</fullName>
    </submittedName>
</protein>
<comment type="caution">
    <text evidence="1">The sequence shown here is derived from an EMBL/GenBank/DDBJ whole genome shotgun (WGS) entry which is preliminary data.</text>
</comment>